<feature type="transmembrane region" description="Helical" evidence="1">
    <location>
        <begin position="12"/>
        <end position="34"/>
    </location>
</feature>
<feature type="transmembrane region" description="Helical" evidence="1">
    <location>
        <begin position="87"/>
        <end position="108"/>
    </location>
</feature>
<feature type="domain" description="VTT" evidence="2">
    <location>
        <begin position="23"/>
        <end position="143"/>
    </location>
</feature>
<keyword evidence="1" id="KW-0812">Transmembrane</keyword>
<dbReference type="EMBL" id="JTAK01000005">
    <property type="protein sequence ID" value="KHO64356.1"/>
    <property type="molecule type" value="Genomic_DNA"/>
</dbReference>
<name>A0A0B3BTH0_9PSED</name>
<accession>A0A0B3BTH0</accession>
<dbReference type="InterPro" id="IPR032816">
    <property type="entry name" value="VTT_dom"/>
</dbReference>
<protein>
    <recommendedName>
        <fullName evidence="2">VTT domain-containing protein</fullName>
    </recommendedName>
</protein>
<dbReference type="Pfam" id="PF09335">
    <property type="entry name" value="VTT_dom"/>
    <property type="match status" value="1"/>
</dbReference>
<keyword evidence="4" id="KW-1185">Reference proteome</keyword>
<dbReference type="RefSeq" id="WP_039607014.1">
    <property type="nucleotide sequence ID" value="NZ_FMUP01000003.1"/>
</dbReference>
<proteinExistence type="predicted"/>
<feature type="transmembrane region" description="Helical" evidence="1">
    <location>
        <begin position="163"/>
        <end position="180"/>
    </location>
</feature>
<comment type="caution">
    <text evidence="3">The sequence shown here is derived from an EMBL/GenBank/DDBJ whole genome shotgun (WGS) entry which is preliminary data.</text>
</comment>
<dbReference type="OrthoDB" id="948134at2"/>
<dbReference type="PANTHER" id="PTHR42709">
    <property type="entry name" value="ALKALINE PHOSPHATASE LIKE PROTEIN"/>
    <property type="match status" value="1"/>
</dbReference>
<dbReference type="STRING" id="706570.PT85_14260"/>
<evidence type="ECO:0000313" key="3">
    <source>
        <dbReference type="EMBL" id="KHO64356.1"/>
    </source>
</evidence>
<dbReference type="GO" id="GO:0005886">
    <property type="term" value="C:plasma membrane"/>
    <property type="evidence" value="ECO:0007669"/>
    <property type="project" value="TreeGrafter"/>
</dbReference>
<keyword evidence="1" id="KW-0472">Membrane</keyword>
<reference evidence="3 4" key="1">
    <citation type="submission" date="2014-11" db="EMBL/GenBank/DDBJ databases">
        <title>Genome sequence of Pseudomonas tuomuerensis JCM 14085.</title>
        <authorList>
            <person name="Shin S.-K."/>
            <person name="Yi H."/>
        </authorList>
    </citation>
    <scope>NUCLEOTIDE SEQUENCE [LARGE SCALE GENOMIC DNA]</scope>
    <source>
        <strain evidence="3 4">JCM 14085</strain>
    </source>
</reference>
<sequence length="185" mass="20731">MTLTQLVADYGYLAVFVGALFEGETVLLLAGFAAHQGYLSFPWIVLIAFCGGTLGDQLWFFMGRRYGTALLKRFPQLTPATQQVNRLMLRFQVGVIIGVRFMYGLRIAGPIAMGMSDVSAWRFIMFNLIGAALWALAVSGTGYLFGQTLHWLFADIKRYEEGVLLVIIGVGVMVGLWRRWGRRKH</sequence>
<evidence type="ECO:0000259" key="2">
    <source>
        <dbReference type="Pfam" id="PF09335"/>
    </source>
</evidence>
<evidence type="ECO:0000256" key="1">
    <source>
        <dbReference type="SAM" id="Phobius"/>
    </source>
</evidence>
<gene>
    <name evidence="3" type="ORF">PT85_14260</name>
</gene>
<keyword evidence="1" id="KW-1133">Transmembrane helix</keyword>
<dbReference type="AlphaFoldDB" id="A0A0B3BTH0"/>
<dbReference type="PANTHER" id="PTHR42709:SF2">
    <property type="entry name" value="INNER MEMBRANE PROTEIN YOHD"/>
    <property type="match status" value="1"/>
</dbReference>
<feature type="transmembrane region" description="Helical" evidence="1">
    <location>
        <begin position="41"/>
        <end position="62"/>
    </location>
</feature>
<dbReference type="InterPro" id="IPR051311">
    <property type="entry name" value="DedA_domain"/>
</dbReference>
<feature type="transmembrane region" description="Helical" evidence="1">
    <location>
        <begin position="120"/>
        <end position="143"/>
    </location>
</feature>
<evidence type="ECO:0000313" key="4">
    <source>
        <dbReference type="Proteomes" id="UP000030980"/>
    </source>
</evidence>
<organism evidence="3 4">
    <name type="scientific">Pseudomonas flexibilis</name>
    <dbReference type="NCBI Taxonomy" id="706570"/>
    <lineage>
        <taxon>Bacteria</taxon>
        <taxon>Pseudomonadati</taxon>
        <taxon>Pseudomonadota</taxon>
        <taxon>Gammaproteobacteria</taxon>
        <taxon>Pseudomonadales</taxon>
        <taxon>Pseudomonadaceae</taxon>
        <taxon>Pseudomonas</taxon>
    </lineage>
</organism>
<dbReference type="Proteomes" id="UP000030980">
    <property type="component" value="Unassembled WGS sequence"/>
</dbReference>